<reference evidence="1 2" key="1">
    <citation type="submission" date="2024-09" db="EMBL/GenBank/DDBJ databases">
        <authorList>
            <person name="Sun Q."/>
            <person name="Mori K."/>
        </authorList>
    </citation>
    <scope>NUCLEOTIDE SEQUENCE [LARGE SCALE GENOMIC DNA]</scope>
    <source>
        <strain evidence="1 2">JCM 11201</strain>
    </source>
</reference>
<dbReference type="RefSeq" id="WP_379947912.1">
    <property type="nucleotide sequence ID" value="NZ_JBHMAF010000017.1"/>
</dbReference>
<keyword evidence="2" id="KW-1185">Reference proteome</keyword>
<organism evidence="1 2">
    <name type="scientific">Ectobacillus funiculus</name>
    <dbReference type="NCBI Taxonomy" id="137993"/>
    <lineage>
        <taxon>Bacteria</taxon>
        <taxon>Bacillati</taxon>
        <taxon>Bacillota</taxon>
        <taxon>Bacilli</taxon>
        <taxon>Bacillales</taxon>
        <taxon>Bacillaceae</taxon>
        <taxon>Ectobacillus</taxon>
    </lineage>
</organism>
<comment type="caution">
    <text evidence="1">The sequence shown here is derived from an EMBL/GenBank/DDBJ whole genome shotgun (WGS) entry which is preliminary data.</text>
</comment>
<evidence type="ECO:0000313" key="2">
    <source>
        <dbReference type="Proteomes" id="UP001589609"/>
    </source>
</evidence>
<gene>
    <name evidence="1" type="ORF">ACFFMS_03485</name>
</gene>
<accession>A0ABV5WAI5</accession>
<sequence>MFDPTVFENLKVVAEGAVYDLDLAGAILVTNRRDVIDLASMSRTYSIAFMLRDAEYDITALFSLTADVKNLAGEILEDTAFLPGCALQLQFLFPLSSPALFVEQIDEQLHLIWGEERSITQVISYEYNKEPLSYSNTATVLFQKTITEEHAEDLSAVVDHMVETIERLQELLTI</sequence>
<evidence type="ECO:0000313" key="1">
    <source>
        <dbReference type="EMBL" id="MFB9757604.1"/>
    </source>
</evidence>
<proteinExistence type="predicted"/>
<protein>
    <recommendedName>
        <fullName evidence="3">FDX-ACB domain-containing protein</fullName>
    </recommendedName>
</protein>
<dbReference type="Proteomes" id="UP001589609">
    <property type="component" value="Unassembled WGS sequence"/>
</dbReference>
<evidence type="ECO:0008006" key="3">
    <source>
        <dbReference type="Google" id="ProtNLM"/>
    </source>
</evidence>
<dbReference type="EMBL" id="JBHMAF010000017">
    <property type="protein sequence ID" value="MFB9757604.1"/>
    <property type="molecule type" value="Genomic_DNA"/>
</dbReference>
<name>A0ABV5WAI5_9BACI</name>